<keyword evidence="1" id="KW-0812">Transmembrane</keyword>
<accession>A0A223LIH1</accession>
<evidence type="ECO:0000256" key="1">
    <source>
        <dbReference type="SAM" id="Phobius"/>
    </source>
</evidence>
<gene>
    <name evidence="2" type="ORF">RISINGSUN_162</name>
</gene>
<dbReference type="Proteomes" id="UP000225553">
    <property type="component" value="Segment"/>
</dbReference>
<evidence type="ECO:0000313" key="3">
    <source>
        <dbReference type="Proteomes" id="UP000225553"/>
    </source>
</evidence>
<keyword evidence="1" id="KW-1133">Transmembrane helix</keyword>
<name>A0A223LIH1_9CAUD</name>
<organism evidence="2 3">
    <name type="scientific">Erwinia phage vB_EamM_RisingSun</name>
    <dbReference type="NCBI Taxonomy" id="2026080"/>
    <lineage>
        <taxon>Viruses</taxon>
        <taxon>Duplodnaviria</taxon>
        <taxon>Heunggongvirae</taxon>
        <taxon>Uroviricota</taxon>
        <taxon>Caudoviricetes</taxon>
        <taxon>Chimalliviridae</taxon>
        <taxon>Risingsunvirus</taxon>
        <taxon>Risingsunvirus risingsun</taxon>
    </lineage>
</organism>
<sequence>MGLLFIPGFFFLLGVMVLFPKKDRSKNRVTFFKVMTGIAVFFTVQVLTMNYVYNRVGDKYYVEGTITHTGPAKEGGFFEQAGCYASVRTESGNIVTPWIPNCGVVGMKVYKACEGTSCYGSWVSYNELSPGHRLSRS</sequence>
<evidence type="ECO:0000313" key="2">
    <source>
        <dbReference type="EMBL" id="ASU03508.1"/>
    </source>
</evidence>
<reference evidence="3" key="1">
    <citation type="submission" date="2017-07" db="EMBL/GenBank/DDBJ databases">
        <authorList>
            <person name="Putnam M.J."/>
            <person name="Sharma R."/>
            <person name="Kruger J.L."/>
            <person name="Berg J.A."/>
            <person name="Payne A.M."/>
            <person name="Fajardo C.P."/>
            <person name="Breakwell D.P."/>
            <person name="Hope S."/>
            <person name="Grose J.H."/>
        </authorList>
    </citation>
    <scope>NUCLEOTIDE SEQUENCE [LARGE SCALE GENOMIC DNA]</scope>
</reference>
<feature type="transmembrane region" description="Helical" evidence="1">
    <location>
        <begin position="30"/>
        <end position="53"/>
    </location>
</feature>
<protein>
    <submittedName>
        <fullName evidence="2">Uncharacterized protein</fullName>
    </submittedName>
</protein>
<dbReference type="EMBL" id="MF459646">
    <property type="protein sequence ID" value="ASU03508.1"/>
    <property type="molecule type" value="Genomic_DNA"/>
</dbReference>
<proteinExistence type="predicted"/>
<keyword evidence="3" id="KW-1185">Reference proteome</keyword>
<keyword evidence="1" id="KW-0472">Membrane</keyword>